<dbReference type="AlphaFoldDB" id="A0A0L0HGR5"/>
<feature type="compositionally biased region" description="Basic and acidic residues" evidence="1">
    <location>
        <begin position="181"/>
        <end position="193"/>
    </location>
</feature>
<sequence length="336" mass="38100">MSKTLTWKHLSMNQVYDFYTISTGEEALRYLASIVEIGDDPQRGAILLDFYYYNLRFAKDQHFSPEQASAFFSIMKTTHDKAMASPFINLDKDYTFFKDVLLHHSVHRPPYSQKVFSLAEVKAITEYAVNTYFRHYLMYKYAFTKKLRLELSFDNDLVNEEPDKKQSEEEIAGSAGLEAEGTLHTESTPEEKQQGAQHPAIDNSGVDVQQSEQPQVEVVGSGGNLEIPPVKEPAATPQHTDAKETVVKETEQSEVKGTTPEVSGQGRPTPQEIAARELSAFVTATLSTKIDELRKTLLTRLQTQEDQINSKLRKLEEKEEERERSVKSKDAKGKKK</sequence>
<organism evidence="2 3">
    <name type="scientific">Spizellomyces punctatus (strain DAOM BR117)</name>
    <dbReference type="NCBI Taxonomy" id="645134"/>
    <lineage>
        <taxon>Eukaryota</taxon>
        <taxon>Fungi</taxon>
        <taxon>Fungi incertae sedis</taxon>
        <taxon>Chytridiomycota</taxon>
        <taxon>Chytridiomycota incertae sedis</taxon>
        <taxon>Chytridiomycetes</taxon>
        <taxon>Spizellomycetales</taxon>
        <taxon>Spizellomycetaceae</taxon>
        <taxon>Spizellomyces</taxon>
    </lineage>
</organism>
<dbReference type="STRING" id="645134.A0A0L0HGR5"/>
<feature type="compositionally biased region" description="Low complexity" evidence="1">
    <location>
        <begin position="206"/>
        <end position="219"/>
    </location>
</feature>
<proteinExistence type="predicted"/>
<reference evidence="2 3" key="1">
    <citation type="submission" date="2009-08" db="EMBL/GenBank/DDBJ databases">
        <title>The Genome Sequence of Spizellomyces punctatus strain DAOM BR117.</title>
        <authorList>
            <consortium name="The Broad Institute Genome Sequencing Platform"/>
            <person name="Russ C."/>
            <person name="Cuomo C."/>
            <person name="Shea T."/>
            <person name="Young S.K."/>
            <person name="Zeng Q."/>
            <person name="Koehrsen M."/>
            <person name="Haas B."/>
            <person name="Borodovsky M."/>
            <person name="Guigo R."/>
            <person name="Alvarado L."/>
            <person name="Berlin A."/>
            <person name="Bochicchio J."/>
            <person name="Borenstein D."/>
            <person name="Chapman S."/>
            <person name="Chen Z."/>
            <person name="Engels R."/>
            <person name="Freedman E."/>
            <person name="Gellesch M."/>
            <person name="Goldberg J."/>
            <person name="Griggs A."/>
            <person name="Gujja S."/>
            <person name="Heiman D."/>
            <person name="Hepburn T."/>
            <person name="Howarth C."/>
            <person name="Jen D."/>
            <person name="Larson L."/>
            <person name="Lewis B."/>
            <person name="Mehta T."/>
            <person name="Park D."/>
            <person name="Pearson M."/>
            <person name="Roberts A."/>
            <person name="Saif S."/>
            <person name="Shenoy N."/>
            <person name="Sisk P."/>
            <person name="Stolte C."/>
            <person name="Sykes S."/>
            <person name="Thomson T."/>
            <person name="Walk T."/>
            <person name="White J."/>
            <person name="Yandava C."/>
            <person name="Burger G."/>
            <person name="Gray M.W."/>
            <person name="Holland P.W.H."/>
            <person name="King N."/>
            <person name="Lang F.B.F."/>
            <person name="Roger A.J."/>
            <person name="Ruiz-Trillo I."/>
            <person name="Lander E."/>
            <person name="Nusbaum C."/>
        </authorList>
    </citation>
    <scope>NUCLEOTIDE SEQUENCE [LARGE SCALE GENOMIC DNA]</scope>
    <source>
        <strain evidence="2 3">DAOM BR117</strain>
    </source>
</reference>
<dbReference type="OrthoDB" id="425082at2759"/>
<dbReference type="RefSeq" id="XP_016608342.1">
    <property type="nucleotide sequence ID" value="XM_016752864.1"/>
</dbReference>
<name>A0A0L0HGR5_SPIPD</name>
<gene>
    <name evidence="2" type="ORF">SPPG_04628</name>
</gene>
<dbReference type="PANTHER" id="PTHR28457:SF1">
    <property type="entry name" value="CILIA- AND FLAGELLA-ASSOCIATED PROTEIN 119"/>
    <property type="match status" value="1"/>
</dbReference>
<dbReference type="VEuPathDB" id="FungiDB:SPPG_04628"/>
<evidence type="ECO:0000256" key="1">
    <source>
        <dbReference type="SAM" id="MobiDB-lite"/>
    </source>
</evidence>
<dbReference type="EMBL" id="KQ257456">
    <property type="protein sequence ID" value="KND00303.1"/>
    <property type="molecule type" value="Genomic_DNA"/>
</dbReference>
<dbReference type="GeneID" id="27688066"/>
<dbReference type="Proteomes" id="UP000053201">
    <property type="component" value="Unassembled WGS sequence"/>
</dbReference>
<accession>A0A0L0HGR5</accession>
<keyword evidence="3" id="KW-1185">Reference proteome</keyword>
<dbReference type="InParanoid" id="A0A0L0HGR5"/>
<feature type="region of interest" description="Disordered" evidence="1">
    <location>
        <begin position="175"/>
        <end position="272"/>
    </location>
</feature>
<evidence type="ECO:0000313" key="3">
    <source>
        <dbReference type="Proteomes" id="UP000053201"/>
    </source>
</evidence>
<protein>
    <submittedName>
        <fullName evidence="2">Uncharacterized protein</fullName>
    </submittedName>
</protein>
<feature type="region of interest" description="Disordered" evidence="1">
    <location>
        <begin position="303"/>
        <end position="336"/>
    </location>
</feature>
<evidence type="ECO:0000313" key="2">
    <source>
        <dbReference type="EMBL" id="KND00303.1"/>
    </source>
</evidence>
<dbReference type="eggNOG" id="ENOG502RXPT">
    <property type="taxonomic scope" value="Eukaryota"/>
</dbReference>
<dbReference type="PANTHER" id="PTHR28457">
    <property type="entry name" value="COILED-COIL DOMAIN-CONTAINING PROTEIN 189"/>
    <property type="match status" value="1"/>
</dbReference>
<feature type="compositionally biased region" description="Basic and acidic residues" evidence="1">
    <location>
        <begin position="240"/>
        <end position="254"/>
    </location>
</feature>
<feature type="compositionally biased region" description="Basic and acidic residues" evidence="1">
    <location>
        <begin position="313"/>
        <end position="336"/>
    </location>
</feature>
<dbReference type="InterPro" id="IPR032727">
    <property type="entry name" value="CLAMP"/>
</dbReference>
<dbReference type="Pfam" id="PF14769">
    <property type="entry name" value="CLAMP"/>
    <property type="match status" value="1"/>
</dbReference>